<keyword evidence="1" id="KW-0732">Signal</keyword>
<accession>A0ABU0MBC4</accession>
<evidence type="ECO:0000313" key="2">
    <source>
        <dbReference type="EMBL" id="MDQ0518259.1"/>
    </source>
</evidence>
<dbReference type="Proteomes" id="UP001223743">
    <property type="component" value="Unassembled WGS sequence"/>
</dbReference>
<keyword evidence="3" id="KW-1185">Reference proteome</keyword>
<dbReference type="PROSITE" id="PS51257">
    <property type="entry name" value="PROKAR_LIPOPROTEIN"/>
    <property type="match status" value="1"/>
</dbReference>
<name>A0ABU0MBC4_9HYPH</name>
<comment type="caution">
    <text evidence="2">The sequence shown here is derived from an EMBL/GenBank/DDBJ whole genome shotgun (WGS) entry which is preliminary data.</text>
</comment>
<feature type="chain" id="PRO_5046391920" description="Lipoprotein" evidence="1">
    <location>
        <begin position="21"/>
        <end position="246"/>
    </location>
</feature>
<evidence type="ECO:0000313" key="3">
    <source>
        <dbReference type="Proteomes" id="UP001223743"/>
    </source>
</evidence>
<sequence>MQSSSVRASRPVRSALPATAILLAATLAGCNSFGGGSQSASAPVPVGTAADGSAAVPTTATGGTNPVANALFGGPSAGMAGAVVLDPNDYQATFKLCPPVAIRPGTEQMTAYQAGAKPDPVTGAGPPVTFIASIVKTARECTRAANGEVAVKVGVIGRVVAGPAGKAGPVTVPLRIAAVQGTDKMISSQLYKIQVTLAAPNLAGDFTKIDQTITLPIAPGNSDYKIYVGFDEGPAPKAARRGAPTG</sequence>
<reference evidence="2 3" key="1">
    <citation type="submission" date="2023-07" db="EMBL/GenBank/DDBJ databases">
        <title>Genomic Encyclopedia of Type Strains, Phase IV (KMG-IV): sequencing the most valuable type-strain genomes for metagenomic binning, comparative biology and taxonomic classification.</title>
        <authorList>
            <person name="Goeker M."/>
        </authorList>
    </citation>
    <scope>NUCLEOTIDE SEQUENCE [LARGE SCALE GENOMIC DNA]</scope>
    <source>
        <strain evidence="2 3">B1-1</strain>
    </source>
</reference>
<gene>
    <name evidence="2" type="ORF">QO015_003872</name>
</gene>
<evidence type="ECO:0000256" key="1">
    <source>
        <dbReference type="SAM" id="SignalP"/>
    </source>
</evidence>
<protein>
    <recommendedName>
        <fullName evidence="4">Lipoprotein</fullName>
    </recommendedName>
</protein>
<organism evidence="2 3">
    <name type="scientific">Kaistia geumhonensis</name>
    <dbReference type="NCBI Taxonomy" id="410839"/>
    <lineage>
        <taxon>Bacteria</taxon>
        <taxon>Pseudomonadati</taxon>
        <taxon>Pseudomonadota</taxon>
        <taxon>Alphaproteobacteria</taxon>
        <taxon>Hyphomicrobiales</taxon>
        <taxon>Kaistiaceae</taxon>
        <taxon>Kaistia</taxon>
    </lineage>
</organism>
<dbReference type="EMBL" id="JAUSWJ010000001">
    <property type="protein sequence ID" value="MDQ0518259.1"/>
    <property type="molecule type" value="Genomic_DNA"/>
</dbReference>
<proteinExistence type="predicted"/>
<feature type="signal peptide" evidence="1">
    <location>
        <begin position="1"/>
        <end position="20"/>
    </location>
</feature>
<dbReference type="RefSeq" id="WP_266283710.1">
    <property type="nucleotide sequence ID" value="NZ_JAPKNF010000003.1"/>
</dbReference>
<evidence type="ECO:0008006" key="4">
    <source>
        <dbReference type="Google" id="ProtNLM"/>
    </source>
</evidence>